<dbReference type="InterPro" id="IPR000305">
    <property type="entry name" value="GIY-YIG_endonuc"/>
</dbReference>
<dbReference type="Proteomes" id="UP000192333">
    <property type="component" value="Chromosome I"/>
</dbReference>
<organism evidence="2 3">
    <name type="scientific">Aquiflexum balticum DSM 16537</name>
    <dbReference type="NCBI Taxonomy" id="758820"/>
    <lineage>
        <taxon>Bacteria</taxon>
        <taxon>Pseudomonadati</taxon>
        <taxon>Bacteroidota</taxon>
        <taxon>Cytophagia</taxon>
        <taxon>Cytophagales</taxon>
        <taxon>Cyclobacteriaceae</taxon>
        <taxon>Aquiflexum</taxon>
    </lineage>
</organism>
<keyword evidence="2" id="KW-0540">Nuclease</keyword>
<keyword evidence="2" id="KW-0378">Hydrolase</keyword>
<keyword evidence="3" id="KW-1185">Reference proteome</keyword>
<accession>A0A1W2H7Y9</accession>
<dbReference type="PROSITE" id="PS50164">
    <property type="entry name" value="GIY_YIG"/>
    <property type="match status" value="1"/>
</dbReference>
<dbReference type="OrthoDB" id="1495241at2"/>
<evidence type="ECO:0000313" key="2">
    <source>
        <dbReference type="EMBL" id="SMD45033.1"/>
    </source>
</evidence>
<evidence type="ECO:0000313" key="3">
    <source>
        <dbReference type="Proteomes" id="UP000192333"/>
    </source>
</evidence>
<evidence type="ECO:0000259" key="1">
    <source>
        <dbReference type="PROSITE" id="PS50164"/>
    </source>
</evidence>
<proteinExistence type="predicted"/>
<feature type="domain" description="GIY-YIG" evidence="1">
    <location>
        <begin position="2"/>
        <end position="80"/>
    </location>
</feature>
<dbReference type="AlphaFoldDB" id="A0A1W2H7Y9"/>
<gene>
    <name evidence="2" type="ORF">SAMN00777080_3673</name>
</gene>
<keyword evidence="2" id="KW-0255">Endonuclease</keyword>
<protein>
    <submittedName>
        <fullName evidence="2">Putative endonuclease</fullName>
    </submittedName>
</protein>
<dbReference type="RefSeq" id="WP_084121792.1">
    <property type="nucleotide sequence ID" value="NZ_LT838813.1"/>
</dbReference>
<dbReference type="STRING" id="758820.SAMN00777080_3673"/>
<name>A0A1W2H7Y9_9BACT</name>
<sequence>MKVFCVYILYSKSIDRFYIGYTENMESRLDQHNKNVFKGSFTDRAEDWELYHLIPDLSENIAKLIEKHIKKNKSRTYLENLKKYPDLTQKLILKYFKND</sequence>
<dbReference type="GO" id="GO:0004519">
    <property type="term" value="F:endonuclease activity"/>
    <property type="evidence" value="ECO:0007669"/>
    <property type="project" value="UniProtKB-KW"/>
</dbReference>
<dbReference type="Gene3D" id="3.40.1440.10">
    <property type="entry name" value="GIY-YIG endonuclease"/>
    <property type="match status" value="1"/>
</dbReference>
<dbReference type="EMBL" id="LT838813">
    <property type="protein sequence ID" value="SMD45033.1"/>
    <property type="molecule type" value="Genomic_DNA"/>
</dbReference>
<dbReference type="Pfam" id="PF01541">
    <property type="entry name" value="GIY-YIG"/>
    <property type="match status" value="1"/>
</dbReference>
<dbReference type="SUPFAM" id="SSF82771">
    <property type="entry name" value="GIY-YIG endonuclease"/>
    <property type="match status" value="1"/>
</dbReference>
<dbReference type="InterPro" id="IPR035901">
    <property type="entry name" value="GIY-YIG_endonuc_sf"/>
</dbReference>
<reference evidence="3" key="1">
    <citation type="submission" date="2017-04" db="EMBL/GenBank/DDBJ databases">
        <authorList>
            <person name="Varghese N."/>
            <person name="Submissions S."/>
        </authorList>
    </citation>
    <scope>NUCLEOTIDE SEQUENCE [LARGE SCALE GENOMIC DNA]</scope>
    <source>
        <strain evidence="3">DSM 16537</strain>
    </source>
</reference>